<feature type="domain" description="Cyclic nucleotide-binding" evidence="4">
    <location>
        <begin position="17"/>
        <end position="121"/>
    </location>
</feature>
<dbReference type="InterPro" id="IPR014710">
    <property type="entry name" value="RmlC-like_jellyroll"/>
</dbReference>
<evidence type="ECO:0000259" key="5">
    <source>
        <dbReference type="PROSITE" id="PS51063"/>
    </source>
</evidence>
<keyword evidence="7" id="KW-1185">Reference proteome</keyword>
<dbReference type="OrthoDB" id="3525895at2"/>
<dbReference type="SMART" id="SM00100">
    <property type="entry name" value="cNMP"/>
    <property type="match status" value="1"/>
</dbReference>
<dbReference type="PROSITE" id="PS51063">
    <property type="entry name" value="HTH_CRP_2"/>
    <property type="match status" value="1"/>
</dbReference>
<dbReference type="PANTHER" id="PTHR24567">
    <property type="entry name" value="CRP FAMILY TRANSCRIPTIONAL REGULATORY PROTEIN"/>
    <property type="match status" value="1"/>
</dbReference>
<dbReference type="InterPro" id="IPR000595">
    <property type="entry name" value="cNMP-bd_dom"/>
</dbReference>
<dbReference type="SUPFAM" id="SSF46785">
    <property type="entry name" value="Winged helix' DNA-binding domain"/>
    <property type="match status" value="1"/>
</dbReference>
<evidence type="ECO:0000259" key="4">
    <source>
        <dbReference type="PROSITE" id="PS50042"/>
    </source>
</evidence>
<dbReference type="InterPro" id="IPR018490">
    <property type="entry name" value="cNMP-bd_dom_sf"/>
</dbReference>
<dbReference type="Pfam" id="PF00027">
    <property type="entry name" value="cNMP_binding"/>
    <property type="match status" value="1"/>
</dbReference>
<dbReference type="Gene3D" id="2.60.120.10">
    <property type="entry name" value="Jelly Rolls"/>
    <property type="match status" value="1"/>
</dbReference>
<gene>
    <name evidence="6" type="ORF">E8M01_23420</name>
</gene>
<protein>
    <submittedName>
        <fullName evidence="6">Crp/Fnr family transcriptional regulator</fullName>
    </submittedName>
</protein>
<evidence type="ECO:0000313" key="7">
    <source>
        <dbReference type="Proteomes" id="UP000298781"/>
    </source>
</evidence>
<proteinExistence type="predicted"/>
<dbReference type="Proteomes" id="UP000298781">
    <property type="component" value="Chromosome"/>
</dbReference>
<name>A0A4D7B8A6_9HYPH</name>
<organism evidence="6 7">
    <name type="scientific">Phreatobacter stygius</name>
    <dbReference type="NCBI Taxonomy" id="1940610"/>
    <lineage>
        <taxon>Bacteria</taxon>
        <taxon>Pseudomonadati</taxon>
        <taxon>Pseudomonadota</taxon>
        <taxon>Alphaproteobacteria</taxon>
        <taxon>Hyphomicrobiales</taxon>
        <taxon>Phreatobacteraceae</taxon>
        <taxon>Phreatobacter</taxon>
    </lineage>
</organism>
<dbReference type="KEGG" id="pstg:E8M01_23420"/>
<dbReference type="InterPro" id="IPR012318">
    <property type="entry name" value="HTH_CRP"/>
</dbReference>
<dbReference type="PANTHER" id="PTHR24567:SF74">
    <property type="entry name" value="HTH-TYPE TRANSCRIPTIONAL REGULATOR ARCR"/>
    <property type="match status" value="1"/>
</dbReference>
<keyword evidence="2" id="KW-0238">DNA-binding</keyword>
<dbReference type="SUPFAM" id="SSF51206">
    <property type="entry name" value="cAMP-binding domain-like"/>
    <property type="match status" value="1"/>
</dbReference>
<dbReference type="InterPro" id="IPR036390">
    <property type="entry name" value="WH_DNA-bd_sf"/>
</dbReference>
<dbReference type="GO" id="GO:0003700">
    <property type="term" value="F:DNA-binding transcription factor activity"/>
    <property type="evidence" value="ECO:0007669"/>
    <property type="project" value="TreeGrafter"/>
</dbReference>
<reference evidence="6 7" key="1">
    <citation type="submission" date="2019-04" db="EMBL/GenBank/DDBJ databases">
        <title>Phreatobacter aquaticus sp. nov.</title>
        <authorList>
            <person name="Choi A."/>
        </authorList>
    </citation>
    <scope>NUCLEOTIDE SEQUENCE [LARGE SCALE GENOMIC DNA]</scope>
    <source>
        <strain evidence="6 7">KCTC 52518</strain>
    </source>
</reference>
<evidence type="ECO:0000313" key="6">
    <source>
        <dbReference type="EMBL" id="QCI69371.1"/>
    </source>
</evidence>
<dbReference type="GO" id="GO:0005829">
    <property type="term" value="C:cytosol"/>
    <property type="evidence" value="ECO:0007669"/>
    <property type="project" value="TreeGrafter"/>
</dbReference>
<keyword evidence="3" id="KW-0804">Transcription</keyword>
<dbReference type="PROSITE" id="PS50042">
    <property type="entry name" value="CNMP_BINDING_3"/>
    <property type="match status" value="1"/>
</dbReference>
<dbReference type="AlphaFoldDB" id="A0A4D7B8A6"/>
<accession>A0A4D7B8A6</accession>
<dbReference type="Pfam" id="PF13545">
    <property type="entry name" value="HTH_Crp_2"/>
    <property type="match status" value="1"/>
</dbReference>
<dbReference type="EMBL" id="CP039690">
    <property type="protein sequence ID" value="QCI69371.1"/>
    <property type="molecule type" value="Genomic_DNA"/>
</dbReference>
<feature type="domain" description="HTH crp-type" evidence="5">
    <location>
        <begin position="152"/>
        <end position="224"/>
    </location>
</feature>
<evidence type="ECO:0000256" key="3">
    <source>
        <dbReference type="ARBA" id="ARBA00023163"/>
    </source>
</evidence>
<dbReference type="CDD" id="cd00038">
    <property type="entry name" value="CAP_ED"/>
    <property type="match status" value="1"/>
</dbReference>
<evidence type="ECO:0000256" key="2">
    <source>
        <dbReference type="ARBA" id="ARBA00023125"/>
    </source>
</evidence>
<dbReference type="SMART" id="SM00419">
    <property type="entry name" value="HTH_CRP"/>
    <property type="match status" value="1"/>
</dbReference>
<dbReference type="GO" id="GO:0003677">
    <property type="term" value="F:DNA binding"/>
    <property type="evidence" value="ECO:0007669"/>
    <property type="project" value="UniProtKB-KW"/>
</dbReference>
<dbReference type="Gene3D" id="1.10.10.10">
    <property type="entry name" value="Winged helix-like DNA-binding domain superfamily/Winged helix DNA-binding domain"/>
    <property type="match status" value="1"/>
</dbReference>
<dbReference type="InterPro" id="IPR050397">
    <property type="entry name" value="Env_Response_Regulators"/>
</dbReference>
<sequence>MRVNFVNIRQILEQNAWFRACPPGLQDGLIEHSQVVEIADGDYLCRRGDPATGLFCLIEGRLRIGGSADDGHKEAILAIIEPPYWFGELELFDEGPRGHDARAEGAVTVLNIPQAALKAVLEREPRYWRELGLLAASKTRLAFKALEDSASGSSLTRVARRILAIFDGYGLHSDGQKTLLTASQEQLALMLGMSRQTVNQHLGKLEKQEVIRRHYGGIEILDAAKLSEIGGVRS</sequence>
<keyword evidence="1" id="KW-0805">Transcription regulation</keyword>
<dbReference type="InterPro" id="IPR036388">
    <property type="entry name" value="WH-like_DNA-bd_sf"/>
</dbReference>
<evidence type="ECO:0000256" key="1">
    <source>
        <dbReference type="ARBA" id="ARBA00023015"/>
    </source>
</evidence>